<keyword evidence="1" id="KW-0472">Membrane</keyword>
<evidence type="ECO:0008006" key="4">
    <source>
        <dbReference type="Google" id="ProtNLM"/>
    </source>
</evidence>
<proteinExistence type="predicted"/>
<dbReference type="InterPro" id="IPR047961">
    <property type="entry name" value="Transp_suffix-like"/>
</dbReference>
<evidence type="ECO:0000313" key="2">
    <source>
        <dbReference type="EMBL" id="CAH1218018.1"/>
    </source>
</evidence>
<keyword evidence="1" id="KW-0812">Transmembrane</keyword>
<keyword evidence="3" id="KW-1185">Reference proteome</keyword>
<protein>
    <recommendedName>
        <fullName evidence="4">Transporter suffix domain-containing protein</fullName>
    </recommendedName>
</protein>
<keyword evidence="1" id="KW-1133">Transmembrane helix</keyword>
<reference evidence="2" key="1">
    <citation type="submission" date="2022-01" db="EMBL/GenBank/DDBJ databases">
        <authorList>
            <person name="Criscuolo A."/>
        </authorList>
    </citation>
    <scope>NUCLEOTIDE SEQUENCE</scope>
    <source>
        <strain evidence="2">CIP111891</strain>
    </source>
</reference>
<dbReference type="EMBL" id="CAKMMW010000016">
    <property type="protein sequence ID" value="CAH1218018.1"/>
    <property type="molecule type" value="Genomic_DNA"/>
</dbReference>
<accession>A0ABM9CLV7</accession>
<sequence length="91" mass="10126">MAKKLGITLLILSTLAFISAFTIPFFVHTGGGMAKWIAGLLIFSEVTFWTGGILLGKEVAKKYRSYLNPKNWKRKNVPVKPDQASIKQDDV</sequence>
<dbReference type="NCBIfam" id="NF033684">
    <property type="entry name" value="suffix_2_RND"/>
    <property type="match status" value="1"/>
</dbReference>
<feature type="transmembrane region" description="Helical" evidence="1">
    <location>
        <begin position="36"/>
        <end position="56"/>
    </location>
</feature>
<name>A0ABM9CLV7_9BACL</name>
<comment type="caution">
    <text evidence="2">The sequence shown here is derived from an EMBL/GenBank/DDBJ whole genome shotgun (WGS) entry which is preliminary data.</text>
</comment>
<evidence type="ECO:0000256" key="1">
    <source>
        <dbReference type="SAM" id="Phobius"/>
    </source>
</evidence>
<organism evidence="2 3">
    <name type="scientific">Paenibacillus allorhizoplanae</name>
    <dbReference type="NCBI Taxonomy" id="2905648"/>
    <lineage>
        <taxon>Bacteria</taxon>
        <taxon>Bacillati</taxon>
        <taxon>Bacillota</taxon>
        <taxon>Bacilli</taxon>
        <taxon>Bacillales</taxon>
        <taxon>Paenibacillaceae</taxon>
        <taxon>Paenibacillus</taxon>
    </lineage>
</organism>
<gene>
    <name evidence="2" type="ORF">PAECIP111891_04679</name>
</gene>
<evidence type="ECO:0000313" key="3">
    <source>
        <dbReference type="Proteomes" id="UP000838821"/>
    </source>
</evidence>
<dbReference type="RefSeq" id="WP_236290836.1">
    <property type="nucleotide sequence ID" value="NZ_CAKMMW010000016.1"/>
</dbReference>
<dbReference type="Proteomes" id="UP000838821">
    <property type="component" value="Unassembled WGS sequence"/>
</dbReference>